<reference evidence="2" key="1">
    <citation type="submission" date="2014-02" db="EMBL/GenBank/DDBJ databases">
        <title>Expanding our view of genomic diversity in Candidatus Accumulibacter clades.</title>
        <authorList>
            <person name="Skennerton C.T."/>
            <person name="Barr J.J."/>
            <person name="Slater F.R."/>
            <person name="Bond P.L."/>
            <person name="Tyson G.W."/>
        </authorList>
    </citation>
    <scope>NUCLEOTIDE SEQUENCE [LARGE SCALE GENOMIC DNA]</scope>
</reference>
<dbReference type="Proteomes" id="UP000020218">
    <property type="component" value="Unassembled WGS sequence"/>
</dbReference>
<evidence type="ECO:0000256" key="1">
    <source>
        <dbReference type="SAM" id="MobiDB-lite"/>
    </source>
</evidence>
<evidence type="ECO:0000313" key="3">
    <source>
        <dbReference type="Proteomes" id="UP000020218"/>
    </source>
</evidence>
<sequence length="64" mass="6786">MGDALLGQEQGRDHEQGHVTVPRPPVEALILGHAAGALGLPEGLIEELARSLLCRQTALGKHRT</sequence>
<dbReference type="PATRIC" id="fig|1454001.3.peg.2814"/>
<proteinExistence type="predicted"/>
<evidence type="ECO:0000313" key="2">
    <source>
        <dbReference type="EMBL" id="EXI66021.1"/>
    </source>
</evidence>
<keyword evidence="3" id="KW-1185">Reference proteome</keyword>
<gene>
    <name evidence="2" type="ORF">AW08_02760</name>
</gene>
<organism evidence="2 3">
    <name type="scientific">Candidatus Accumulibacter adjunctus</name>
    <dbReference type="NCBI Taxonomy" id="1454001"/>
    <lineage>
        <taxon>Bacteria</taxon>
        <taxon>Pseudomonadati</taxon>
        <taxon>Pseudomonadota</taxon>
        <taxon>Betaproteobacteria</taxon>
        <taxon>Candidatus Accumulibacter</taxon>
    </lineage>
</organism>
<accession>A0A011MU04</accession>
<name>A0A011MU04_9PROT</name>
<protein>
    <submittedName>
        <fullName evidence="2">Uncharacterized protein</fullName>
    </submittedName>
</protein>
<feature type="region of interest" description="Disordered" evidence="1">
    <location>
        <begin position="1"/>
        <end position="21"/>
    </location>
</feature>
<dbReference type="EMBL" id="JFAX01000017">
    <property type="protein sequence ID" value="EXI66021.1"/>
    <property type="molecule type" value="Genomic_DNA"/>
</dbReference>
<dbReference type="AlphaFoldDB" id="A0A011MU04"/>
<comment type="caution">
    <text evidence="2">The sequence shown here is derived from an EMBL/GenBank/DDBJ whole genome shotgun (WGS) entry which is preliminary data.</text>
</comment>